<protein>
    <submittedName>
        <fullName evidence="1">Ferredoxin reductase-like C-terminal NADP-linked domain-containing protein</fullName>
    </submittedName>
</protein>
<sequence length="341" mass="37302">MSVTVNHVLFVLSFASAFTVCYVGSQFLSSVLNDAGYDPFGTILGHEKQPENMSSQLIKNFSSNQLTQLVAIALATVTSVVIFLKFSRKPKKPVLDPQDWQEFPLIKKTIVSPNTAIYRFGLPNPDGVLGLPIGQHISISATINGKEIVRSYTPTSSDDDIGHFDLLIKAYEKGNISRHVSLLKIGDKVKVKGPKGKFVYTPDLSRELGMIAGGTGITPMLQIIRAALKNPADRTRISLIYANVNPEDILLKVELDELATAHPTRFTAFYVLNNPPADWTGGSGFVTKDQIEKHLPNSSHDIKILLCGPPPMMAAMKGHLAELKYTVPTGLSKLADQVFLF</sequence>
<organism evidence="1 2">
    <name type="scientific">Thelephora ganbajun</name>
    <name type="common">Ganba fungus</name>
    <dbReference type="NCBI Taxonomy" id="370292"/>
    <lineage>
        <taxon>Eukaryota</taxon>
        <taxon>Fungi</taxon>
        <taxon>Dikarya</taxon>
        <taxon>Basidiomycota</taxon>
        <taxon>Agaricomycotina</taxon>
        <taxon>Agaricomycetes</taxon>
        <taxon>Thelephorales</taxon>
        <taxon>Thelephoraceae</taxon>
        <taxon>Thelephora</taxon>
    </lineage>
</organism>
<evidence type="ECO:0000313" key="2">
    <source>
        <dbReference type="Proteomes" id="UP000886501"/>
    </source>
</evidence>
<reference evidence="1" key="1">
    <citation type="submission" date="2019-10" db="EMBL/GenBank/DDBJ databases">
        <authorList>
            <consortium name="DOE Joint Genome Institute"/>
            <person name="Kuo A."/>
            <person name="Miyauchi S."/>
            <person name="Kiss E."/>
            <person name="Drula E."/>
            <person name="Kohler A."/>
            <person name="Sanchez-Garcia M."/>
            <person name="Andreopoulos B."/>
            <person name="Barry K.W."/>
            <person name="Bonito G."/>
            <person name="Buee M."/>
            <person name="Carver A."/>
            <person name="Chen C."/>
            <person name="Cichocki N."/>
            <person name="Clum A."/>
            <person name="Culley D."/>
            <person name="Crous P.W."/>
            <person name="Fauchery L."/>
            <person name="Girlanda M."/>
            <person name="Hayes R."/>
            <person name="Keri Z."/>
            <person name="Labutti K."/>
            <person name="Lipzen A."/>
            <person name="Lombard V."/>
            <person name="Magnuson J."/>
            <person name="Maillard F."/>
            <person name="Morin E."/>
            <person name="Murat C."/>
            <person name="Nolan M."/>
            <person name="Ohm R."/>
            <person name="Pangilinan J."/>
            <person name="Pereira M."/>
            <person name="Perotto S."/>
            <person name="Peter M."/>
            <person name="Riley R."/>
            <person name="Sitrit Y."/>
            <person name="Stielow B."/>
            <person name="Szollosi G."/>
            <person name="Zifcakova L."/>
            <person name="Stursova M."/>
            <person name="Spatafora J.W."/>
            <person name="Tedersoo L."/>
            <person name="Vaario L.-M."/>
            <person name="Yamada A."/>
            <person name="Yan M."/>
            <person name="Wang P."/>
            <person name="Xu J."/>
            <person name="Bruns T."/>
            <person name="Baldrian P."/>
            <person name="Vilgalys R."/>
            <person name="Henrissat B."/>
            <person name="Grigoriev I.V."/>
            <person name="Hibbett D."/>
            <person name="Nagy L.G."/>
            <person name="Martin F.M."/>
        </authorList>
    </citation>
    <scope>NUCLEOTIDE SEQUENCE</scope>
    <source>
        <strain evidence="1">P2</strain>
    </source>
</reference>
<reference evidence="1" key="2">
    <citation type="journal article" date="2020" name="Nat. Commun.">
        <title>Large-scale genome sequencing of mycorrhizal fungi provides insights into the early evolution of symbiotic traits.</title>
        <authorList>
            <person name="Miyauchi S."/>
            <person name="Kiss E."/>
            <person name="Kuo A."/>
            <person name="Drula E."/>
            <person name="Kohler A."/>
            <person name="Sanchez-Garcia M."/>
            <person name="Morin E."/>
            <person name="Andreopoulos B."/>
            <person name="Barry K.W."/>
            <person name="Bonito G."/>
            <person name="Buee M."/>
            <person name="Carver A."/>
            <person name="Chen C."/>
            <person name="Cichocki N."/>
            <person name="Clum A."/>
            <person name="Culley D."/>
            <person name="Crous P.W."/>
            <person name="Fauchery L."/>
            <person name="Girlanda M."/>
            <person name="Hayes R.D."/>
            <person name="Keri Z."/>
            <person name="LaButti K."/>
            <person name="Lipzen A."/>
            <person name="Lombard V."/>
            <person name="Magnuson J."/>
            <person name="Maillard F."/>
            <person name="Murat C."/>
            <person name="Nolan M."/>
            <person name="Ohm R.A."/>
            <person name="Pangilinan J."/>
            <person name="Pereira M.F."/>
            <person name="Perotto S."/>
            <person name="Peter M."/>
            <person name="Pfister S."/>
            <person name="Riley R."/>
            <person name="Sitrit Y."/>
            <person name="Stielow J.B."/>
            <person name="Szollosi G."/>
            <person name="Zifcakova L."/>
            <person name="Stursova M."/>
            <person name="Spatafora J.W."/>
            <person name="Tedersoo L."/>
            <person name="Vaario L.M."/>
            <person name="Yamada A."/>
            <person name="Yan M."/>
            <person name="Wang P."/>
            <person name="Xu J."/>
            <person name="Bruns T."/>
            <person name="Baldrian P."/>
            <person name="Vilgalys R."/>
            <person name="Dunand C."/>
            <person name="Henrissat B."/>
            <person name="Grigoriev I.V."/>
            <person name="Hibbett D."/>
            <person name="Nagy L.G."/>
            <person name="Martin F.M."/>
        </authorList>
    </citation>
    <scope>NUCLEOTIDE SEQUENCE</scope>
    <source>
        <strain evidence="1">P2</strain>
    </source>
</reference>
<evidence type="ECO:0000313" key="1">
    <source>
        <dbReference type="EMBL" id="KAF9654335.1"/>
    </source>
</evidence>
<comment type="caution">
    <text evidence="1">The sequence shown here is derived from an EMBL/GenBank/DDBJ whole genome shotgun (WGS) entry which is preliminary data.</text>
</comment>
<gene>
    <name evidence="1" type="ORF">BDM02DRAFT_3182143</name>
</gene>
<proteinExistence type="predicted"/>
<dbReference type="Proteomes" id="UP000886501">
    <property type="component" value="Unassembled WGS sequence"/>
</dbReference>
<accession>A0ACB6ZWZ0</accession>
<name>A0ACB6ZWZ0_THEGA</name>
<dbReference type="EMBL" id="MU117961">
    <property type="protein sequence ID" value="KAF9654335.1"/>
    <property type="molecule type" value="Genomic_DNA"/>
</dbReference>
<keyword evidence="2" id="KW-1185">Reference proteome</keyword>